<feature type="transmembrane region" description="Helical" evidence="6">
    <location>
        <begin position="394"/>
        <end position="412"/>
    </location>
</feature>
<name>A0A8K0TLR1_9PEZI</name>
<dbReference type="InterPro" id="IPR036259">
    <property type="entry name" value="MFS_trans_sf"/>
</dbReference>
<dbReference type="AlphaFoldDB" id="A0A8K0TLR1"/>
<evidence type="ECO:0000256" key="3">
    <source>
        <dbReference type="ARBA" id="ARBA00022989"/>
    </source>
</evidence>
<evidence type="ECO:0000256" key="2">
    <source>
        <dbReference type="ARBA" id="ARBA00022692"/>
    </source>
</evidence>
<evidence type="ECO:0000256" key="4">
    <source>
        <dbReference type="ARBA" id="ARBA00023136"/>
    </source>
</evidence>
<dbReference type="SUPFAM" id="SSF103473">
    <property type="entry name" value="MFS general substrate transporter"/>
    <property type="match status" value="2"/>
</dbReference>
<gene>
    <name evidence="8" type="ORF">B0T11DRAFT_58672</name>
</gene>
<evidence type="ECO:0000313" key="8">
    <source>
        <dbReference type="EMBL" id="KAH7367886.1"/>
    </source>
</evidence>
<feature type="transmembrane region" description="Helical" evidence="6">
    <location>
        <begin position="424"/>
        <end position="443"/>
    </location>
</feature>
<feature type="transmembrane region" description="Helical" evidence="6">
    <location>
        <begin position="280"/>
        <end position="300"/>
    </location>
</feature>
<evidence type="ECO:0000256" key="5">
    <source>
        <dbReference type="SAM" id="MobiDB-lite"/>
    </source>
</evidence>
<sequence length="639" mass="68724">MSSLAKGLYRTFFPADARTAVTTETTDADGNTVTITGTKCRHRAEASVEACGECRAERSARVRYRWRIILGLFLPYAVSSLDVTVVASALPWIAADFDKVSQLNWIVASFNLTAAAFIPFWGQMADVFGRHVAIQGCMVAAIVGGAVCTGAPTSAWGLLLFGRALQGIGCAGMNVVVRAIVADRVSLQEDAKNWSIFSMVGGMSFGLGPIIGGYLTRTSWRWCFGITLPVGVLGCVVVWFVLRPILLGPQPLRQLDEAVETGRRSTFTQRLATVDVGGQVLCMVGFGLLILALTWAGATYSWDSPAVLTPLIAGLVVIILFAWWQRAMAPGQVLARALPRQQAMIPWEVLRNRDIGLLFYTSSGSGMAMYSVLYFCVLYFTLVKGLAPEEAGRALLLFVPGIGVGVYMAIYMCNSSPRQTWHPIMAGGVIQAVSIGVMPWAVWQERDTIVYGMMALAGVGVGIRFVPVPLHGMGYFPHRIAAVISLMEVSDPFGGTLGLTIMTTVFNNVAGLGSEESRDFAALGHADPAELSAATEKARAGIAWAFVAIFPFMVLCVVASALLGNVYVTADGAEGEGGDERENAVYEGVFLWAWVRGEKIDRHSDRVRITRRGTHGEGNNSTAGLPRTEPVAEMGQVGR</sequence>
<feature type="transmembrane region" description="Helical" evidence="6">
    <location>
        <begin position="102"/>
        <end position="120"/>
    </location>
</feature>
<dbReference type="GO" id="GO:0022857">
    <property type="term" value="F:transmembrane transporter activity"/>
    <property type="evidence" value="ECO:0007669"/>
    <property type="project" value="InterPro"/>
</dbReference>
<proteinExistence type="predicted"/>
<feature type="region of interest" description="Disordered" evidence="5">
    <location>
        <begin position="611"/>
        <end position="639"/>
    </location>
</feature>
<keyword evidence="4 6" id="KW-0472">Membrane</keyword>
<organism evidence="8 9">
    <name type="scientific">Plectosphaerella cucumerina</name>
    <dbReference type="NCBI Taxonomy" id="40658"/>
    <lineage>
        <taxon>Eukaryota</taxon>
        <taxon>Fungi</taxon>
        <taxon>Dikarya</taxon>
        <taxon>Ascomycota</taxon>
        <taxon>Pezizomycotina</taxon>
        <taxon>Sordariomycetes</taxon>
        <taxon>Hypocreomycetidae</taxon>
        <taxon>Glomerellales</taxon>
        <taxon>Plectosphaerellaceae</taxon>
        <taxon>Plectosphaerella</taxon>
    </lineage>
</organism>
<keyword evidence="2 6" id="KW-0812">Transmembrane</keyword>
<feature type="transmembrane region" description="Helical" evidence="6">
    <location>
        <begin position="357"/>
        <end position="382"/>
    </location>
</feature>
<dbReference type="InterPro" id="IPR020846">
    <property type="entry name" value="MFS_dom"/>
</dbReference>
<keyword evidence="9" id="KW-1185">Reference proteome</keyword>
<dbReference type="Proteomes" id="UP000813385">
    <property type="component" value="Unassembled WGS sequence"/>
</dbReference>
<dbReference type="PANTHER" id="PTHR23501">
    <property type="entry name" value="MAJOR FACILITATOR SUPERFAMILY"/>
    <property type="match status" value="1"/>
</dbReference>
<evidence type="ECO:0000256" key="1">
    <source>
        <dbReference type="ARBA" id="ARBA00004141"/>
    </source>
</evidence>
<evidence type="ECO:0000256" key="6">
    <source>
        <dbReference type="SAM" id="Phobius"/>
    </source>
</evidence>
<keyword evidence="3 6" id="KW-1133">Transmembrane helix</keyword>
<evidence type="ECO:0000259" key="7">
    <source>
        <dbReference type="PROSITE" id="PS50850"/>
    </source>
</evidence>
<feature type="transmembrane region" description="Helical" evidence="6">
    <location>
        <begin position="193"/>
        <end position="213"/>
    </location>
</feature>
<dbReference type="PROSITE" id="PS50850">
    <property type="entry name" value="MFS"/>
    <property type="match status" value="1"/>
</dbReference>
<dbReference type="PANTHER" id="PTHR23501:SF39">
    <property type="entry name" value="MULTIDRUG TRANSPORTER, PUTATIVE (AFU_ORTHOLOGUE AFUA_1G05010)-RELATED"/>
    <property type="match status" value="1"/>
</dbReference>
<protein>
    <submittedName>
        <fullName evidence="8">Major facilitator superfamily domain-containing protein</fullName>
    </submittedName>
</protein>
<dbReference type="OrthoDB" id="6770063at2759"/>
<comment type="caution">
    <text evidence="8">The sequence shown here is derived from an EMBL/GenBank/DDBJ whole genome shotgun (WGS) entry which is preliminary data.</text>
</comment>
<feature type="transmembrane region" description="Helical" evidence="6">
    <location>
        <begin position="68"/>
        <end position="90"/>
    </location>
</feature>
<feature type="transmembrane region" description="Helical" evidence="6">
    <location>
        <begin position="306"/>
        <end position="324"/>
    </location>
</feature>
<feature type="transmembrane region" description="Helical" evidence="6">
    <location>
        <begin position="132"/>
        <end position="152"/>
    </location>
</feature>
<reference evidence="8" key="1">
    <citation type="journal article" date="2021" name="Nat. Commun.">
        <title>Genetic determinants of endophytism in the Arabidopsis root mycobiome.</title>
        <authorList>
            <person name="Mesny F."/>
            <person name="Miyauchi S."/>
            <person name="Thiergart T."/>
            <person name="Pickel B."/>
            <person name="Atanasova L."/>
            <person name="Karlsson M."/>
            <person name="Huettel B."/>
            <person name="Barry K.W."/>
            <person name="Haridas S."/>
            <person name="Chen C."/>
            <person name="Bauer D."/>
            <person name="Andreopoulos W."/>
            <person name="Pangilinan J."/>
            <person name="LaButti K."/>
            <person name="Riley R."/>
            <person name="Lipzen A."/>
            <person name="Clum A."/>
            <person name="Drula E."/>
            <person name="Henrissat B."/>
            <person name="Kohler A."/>
            <person name="Grigoriev I.V."/>
            <person name="Martin F.M."/>
            <person name="Hacquard S."/>
        </authorList>
    </citation>
    <scope>NUCLEOTIDE SEQUENCE</scope>
    <source>
        <strain evidence="8">MPI-CAGE-AT-0016</strain>
    </source>
</reference>
<dbReference type="Gene3D" id="1.20.1250.20">
    <property type="entry name" value="MFS general substrate transporter like domains"/>
    <property type="match status" value="2"/>
</dbReference>
<comment type="subcellular location">
    <subcellularLocation>
        <location evidence="1">Membrane</location>
        <topology evidence="1">Multi-pass membrane protein</topology>
    </subcellularLocation>
</comment>
<dbReference type="InterPro" id="IPR011701">
    <property type="entry name" value="MFS"/>
</dbReference>
<dbReference type="GO" id="GO:0005886">
    <property type="term" value="C:plasma membrane"/>
    <property type="evidence" value="ECO:0007669"/>
    <property type="project" value="TreeGrafter"/>
</dbReference>
<dbReference type="EMBL" id="JAGPXD010000002">
    <property type="protein sequence ID" value="KAH7367886.1"/>
    <property type="molecule type" value="Genomic_DNA"/>
</dbReference>
<feature type="domain" description="Major facilitator superfamily (MFS) profile" evidence="7">
    <location>
        <begin position="68"/>
        <end position="568"/>
    </location>
</feature>
<feature type="transmembrane region" description="Helical" evidence="6">
    <location>
        <begin position="219"/>
        <end position="242"/>
    </location>
</feature>
<evidence type="ECO:0000313" key="9">
    <source>
        <dbReference type="Proteomes" id="UP000813385"/>
    </source>
</evidence>
<accession>A0A8K0TLR1</accession>
<feature type="transmembrane region" description="Helical" evidence="6">
    <location>
        <begin position="449"/>
        <end position="470"/>
    </location>
</feature>
<feature type="transmembrane region" description="Helical" evidence="6">
    <location>
        <begin position="542"/>
        <end position="563"/>
    </location>
</feature>
<dbReference type="Pfam" id="PF07690">
    <property type="entry name" value="MFS_1"/>
    <property type="match status" value="1"/>
</dbReference>